<dbReference type="AlphaFoldDB" id="A0A1W1I939"/>
<evidence type="ECO:0000313" key="3">
    <source>
        <dbReference type="Proteomes" id="UP000192042"/>
    </source>
</evidence>
<feature type="region of interest" description="Disordered" evidence="1">
    <location>
        <begin position="487"/>
        <end position="519"/>
    </location>
</feature>
<keyword evidence="3" id="KW-1185">Reference proteome</keyword>
<dbReference type="Proteomes" id="UP000192042">
    <property type="component" value="Chromosome I"/>
</dbReference>
<gene>
    <name evidence="2" type="ORF">NSJP_3349</name>
</gene>
<evidence type="ECO:0000313" key="2">
    <source>
        <dbReference type="EMBL" id="SLM49516.1"/>
    </source>
</evidence>
<sequence length="519" mass="56289">MSGRSSASTSAFVFAAMTLFVVGCSHTIPPTSSKPQPPPQLGKTPPAVQPLSPRQKQAQAPESLLPVTITADLSPVQRTIQAALPSQFTEINHPLEEAYRWRFVREGEPQVVIKDGLVRYQALYRGEVASNAARACRLDPVYPVIEGTGRLLLGEQPDGLHVTLGESQMSINLRPESDNKCNMFNAPLKAQLAELMRIEAVKQNIVRSVEQAGFVVPVATVWDHLQEPVAVKSSETQLCLYGKAKDFIVGSMKGPAEQTTIVGAARQTPVALFQTPCQLQTGASPLPVRMDSTAPIPDGQPYRVLLSVPVPYAFMNQQLQQRLFHQEMKLPATFGKTTIMIERVTAADANGRTLFSVVTSGNVEGTLYYWATPRLEADGSSIMMPDLQMADETKIALDGIKTGYWQVVDAELRPRLEQAAIIDLSQRVANMKTALSGHHKAGGLTMDLLLARQQASQLLSTGDNLVADIVLEGTASASGRLPVNQLAQQASPEMTDRPIDGPPVESQPPKAVLIPDERP</sequence>
<reference evidence="2 3" key="1">
    <citation type="submission" date="2017-03" db="EMBL/GenBank/DDBJ databases">
        <authorList>
            <person name="Afonso C.L."/>
            <person name="Miller P.J."/>
            <person name="Scott M.A."/>
            <person name="Spackman E."/>
            <person name="Goraichik I."/>
            <person name="Dimitrov K.M."/>
            <person name="Suarez D.L."/>
            <person name="Swayne D.E."/>
        </authorList>
    </citation>
    <scope>NUCLEOTIDE SEQUENCE [LARGE SCALE GENOMIC DNA]</scope>
    <source>
        <strain evidence="2">Genome sequencing of Nitrospira japonica strain NJ11</strain>
    </source>
</reference>
<feature type="region of interest" description="Disordered" evidence="1">
    <location>
        <begin position="30"/>
        <end position="63"/>
    </location>
</feature>
<dbReference type="KEGG" id="nja:NSJP_3349"/>
<organism evidence="2 3">
    <name type="scientific">Nitrospira japonica</name>
    <dbReference type="NCBI Taxonomy" id="1325564"/>
    <lineage>
        <taxon>Bacteria</taxon>
        <taxon>Pseudomonadati</taxon>
        <taxon>Nitrospirota</taxon>
        <taxon>Nitrospiria</taxon>
        <taxon>Nitrospirales</taxon>
        <taxon>Nitrospiraceae</taxon>
        <taxon>Nitrospira</taxon>
    </lineage>
</organism>
<accession>A0A1W1I939</accession>
<dbReference type="Pfam" id="PF14356">
    <property type="entry name" value="DUF4403"/>
    <property type="match status" value="1"/>
</dbReference>
<evidence type="ECO:0000256" key="1">
    <source>
        <dbReference type="SAM" id="MobiDB-lite"/>
    </source>
</evidence>
<proteinExistence type="predicted"/>
<dbReference type="EMBL" id="LT828648">
    <property type="protein sequence ID" value="SLM49516.1"/>
    <property type="molecule type" value="Genomic_DNA"/>
</dbReference>
<evidence type="ECO:0008006" key="4">
    <source>
        <dbReference type="Google" id="ProtNLM"/>
    </source>
</evidence>
<dbReference type="OrthoDB" id="9786446at2"/>
<dbReference type="InterPro" id="IPR025515">
    <property type="entry name" value="DUF4403"/>
</dbReference>
<protein>
    <recommendedName>
        <fullName evidence="4">DUF4403 family protein</fullName>
    </recommendedName>
</protein>
<name>A0A1W1I939_9BACT</name>
<dbReference type="RefSeq" id="WP_080887722.1">
    <property type="nucleotide sequence ID" value="NZ_LT828648.1"/>
</dbReference>
<dbReference type="PROSITE" id="PS51257">
    <property type="entry name" value="PROKAR_LIPOPROTEIN"/>
    <property type="match status" value="1"/>
</dbReference>